<comment type="similarity">
    <text evidence="4 19">In the C-terminal section; belongs to the NnrD/CARKD family.</text>
</comment>
<dbReference type="GO" id="GO:0052856">
    <property type="term" value="F:NAD(P)HX epimerase activity"/>
    <property type="evidence" value="ECO:0007669"/>
    <property type="project" value="UniProtKB-UniRule"/>
</dbReference>
<dbReference type="Proteomes" id="UP000490800">
    <property type="component" value="Unassembled WGS sequence"/>
</dbReference>
<dbReference type="PROSITE" id="PS01049">
    <property type="entry name" value="YJEF_C_1"/>
    <property type="match status" value="1"/>
</dbReference>
<evidence type="ECO:0000256" key="5">
    <source>
        <dbReference type="ARBA" id="ARBA00022723"/>
    </source>
</evidence>
<evidence type="ECO:0000256" key="6">
    <source>
        <dbReference type="ARBA" id="ARBA00022741"/>
    </source>
</evidence>
<feature type="binding site" evidence="18">
    <location>
        <position position="127"/>
    </location>
    <ligand>
        <name>K(+)</name>
        <dbReference type="ChEBI" id="CHEBI:29103"/>
    </ligand>
</feature>
<evidence type="ECO:0000256" key="4">
    <source>
        <dbReference type="ARBA" id="ARBA00009524"/>
    </source>
</evidence>
<name>A0A7X3FL07_9BACL</name>
<comment type="similarity">
    <text evidence="17">Belongs to the NnrD/CARKD family.</text>
</comment>
<dbReference type="InterPro" id="IPR029056">
    <property type="entry name" value="Ribokinase-like"/>
</dbReference>
<reference evidence="22 23" key="1">
    <citation type="journal article" date="2019" name="Microorganisms">
        <title>Paenibacillus lutrae sp. nov., A Chitinolytic Species Isolated from A River Otter in Castril Natural Park, Granada, Spain.</title>
        <authorList>
            <person name="Rodriguez M."/>
            <person name="Reina J.C."/>
            <person name="Bejar V."/>
            <person name="Llamas I."/>
        </authorList>
    </citation>
    <scope>NUCLEOTIDE SEQUENCE [LARGE SCALE GENOMIC DNA]</scope>
    <source>
        <strain evidence="22 23">N10</strain>
    </source>
</reference>
<feature type="binding site" evidence="17">
    <location>
        <position position="446"/>
    </location>
    <ligand>
        <name>(6S)-NADPHX</name>
        <dbReference type="ChEBI" id="CHEBI:64076"/>
    </ligand>
</feature>
<evidence type="ECO:0000256" key="13">
    <source>
        <dbReference type="ARBA" id="ARBA00023268"/>
    </source>
</evidence>
<comment type="similarity">
    <text evidence="3 19">In the N-terminal section; belongs to the NnrE/AIBP family.</text>
</comment>
<evidence type="ECO:0000256" key="8">
    <source>
        <dbReference type="ARBA" id="ARBA00022857"/>
    </source>
</evidence>
<feature type="binding site" evidence="17">
    <location>
        <position position="379"/>
    </location>
    <ligand>
        <name>(6S)-NADPHX</name>
        <dbReference type="ChEBI" id="CHEBI:64076"/>
    </ligand>
</feature>
<comment type="catalytic activity">
    <reaction evidence="1 18 19">
        <text>(6R)-NADHX = (6S)-NADHX</text>
        <dbReference type="Rhea" id="RHEA:32215"/>
        <dbReference type="ChEBI" id="CHEBI:64074"/>
        <dbReference type="ChEBI" id="CHEBI:64075"/>
        <dbReference type="EC" id="5.1.99.6"/>
    </reaction>
</comment>
<dbReference type="Gene3D" id="3.40.1190.20">
    <property type="match status" value="1"/>
</dbReference>
<dbReference type="InterPro" id="IPR030677">
    <property type="entry name" value="Nnr"/>
</dbReference>
<evidence type="ECO:0000256" key="3">
    <source>
        <dbReference type="ARBA" id="ARBA00006001"/>
    </source>
</evidence>
<comment type="cofactor">
    <cofactor evidence="18 19">
        <name>K(+)</name>
        <dbReference type="ChEBI" id="CHEBI:29103"/>
    </cofactor>
    <text evidence="18 19">Binds 1 potassium ion per subunit.</text>
</comment>
<dbReference type="PANTHER" id="PTHR12592:SF0">
    <property type="entry name" value="ATP-DEPENDENT (S)-NAD(P)H-HYDRATE DEHYDRATASE"/>
    <property type="match status" value="1"/>
</dbReference>
<keyword evidence="6 17" id="KW-0547">Nucleotide-binding</keyword>
<evidence type="ECO:0000256" key="18">
    <source>
        <dbReference type="HAMAP-Rule" id="MF_01966"/>
    </source>
</evidence>
<dbReference type="Gene3D" id="3.40.50.10260">
    <property type="entry name" value="YjeF N-terminal domain"/>
    <property type="match status" value="1"/>
</dbReference>
<dbReference type="GO" id="GO:0052855">
    <property type="term" value="F:ADP-dependent NAD(P)H-hydrate dehydratase activity"/>
    <property type="evidence" value="ECO:0007669"/>
    <property type="project" value="UniProtKB-UniRule"/>
</dbReference>
<comment type="subunit">
    <text evidence="17">Homotetramer.</text>
</comment>
<dbReference type="NCBIfam" id="TIGR00197">
    <property type="entry name" value="yjeF_nterm"/>
    <property type="match status" value="1"/>
</dbReference>
<evidence type="ECO:0000256" key="9">
    <source>
        <dbReference type="ARBA" id="ARBA00022958"/>
    </source>
</evidence>
<evidence type="ECO:0000259" key="21">
    <source>
        <dbReference type="PROSITE" id="PS51385"/>
    </source>
</evidence>
<dbReference type="InterPro" id="IPR036652">
    <property type="entry name" value="YjeF_N_dom_sf"/>
</dbReference>
<organism evidence="22 23">
    <name type="scientific">Paenibacillus lutrae</name>
    <dbReference type="NCBI Taxonomy" id="2078573"/>
    <lineage>
        <taxon>Bacteria</taxon>
        <taxon>Bacillati</taxon>
        <taxon>Bacillota</taxon>
        <taxon>Bacilli</taxon>
        <taxon>Bacillales</taxon>
        <taxon>Paenibacillaceae</taxon>
        <taxon>Paenibacillus</taxon>
    </lineage>
</organism>
<feature type="binding site" evidence="18">
    <location>
        <position position="58"/>
    </location>
    <ligand>
        <name>K(+)</name>
        <dbReference type="ChEBI" id="CHEBI:29103"/>
    </ligand>
</feature>
<dbReference type="SUPFAM" id="SSF64153">
    <property type="entry name" value="YjeF N-terminal domain-like"/>
    <property type="match status" value="1"/>
</dbReference>
<dbReference type="InterPro" id="IPR017953">
    <property type="entry name" value="Carbohydrate_kinase_pred_CS"/>
</dbReference>
<evidence type="ECO:0000256" key="2">
    <source>
        <dbReference type="ARBA" id="ARBA00000909"/>
    </source>
</evidence>
<dbReference type="Pfam" id="PF03853">
    <property type="entry name" value="YjeF_N"/>
    <property type="match status" value="1"/>
</dbReference>
<dbReference type="InterPro" id="IPR000631">
    <property type="entry name" value="CARKD"/>
</dbReference>
<evidence type="ECO:0000256" key="1">
    <source>
        <dbReference type="ARBA" id="ARBA00000013"/>
    </source>
</evidence>
<evidence type="ECO:0000256" key="11">
    <source>
        <dbReference type="ARBA" id="ARBA00023235"/>
    </source>
</evidence>
<feature type="binding site" evidence="18">
    <location>
        <position position="142"/>
    </location>
    <ligand>
        <name>(6S)-NADPHX</name>
        <dbReference type="ChEBI" id="CHEBI:64076"/>
    </ligand>
</feature>
<comment type="similarity">
    <text evidence="18">Belongs to the NnrE/AIBP family.</text>
</comment>
<dbReference type="AlphaFoldDB" id="A0A7X3FL07"/>
<dbReference type="GO" id="GO:0046496">
    <property type="term" value="P:nicotinamide nucleotide metabolic process"/>
    <property type="evidence" value="ECO:0007669"/>
    <property type="project" value="UniProtKB-UniRule"/>
</dbReference>
<feature type="binding site" evidence="17">
    <location>
        <position position="261"/>
    </location>
    <ligand>
        <name>(6S)-NADPHX</name>
        <dbReference type="ChEBI" id="CHEBI:64076"/>
    </ligand>
</feature>
<evidence type="ECO:0000256" key="7">
    <source>
        <dbReference type="ARBA" id="ARBA00022840"/>
    </source>
</evidence>
<evidence type="ECO:0000313" key="23">
    <source>
        <dbReference type="Proteomes" id="UP000490800"/>
    </source>
</evidence>
<dbReference type="GO" id="GO:0046872">
    <property type="term" value="F:metal ion binding"/>
    <property type="evidence" value="ECO:0007669"/>
    <property type="project" value="UniProtKB-UniRule"/>
</dbReference>
<comment type="catalytic activity">
    <reaction evidence="2 18 19">
        <text>(6R)-NADPHX = (6S)-NADPHX</text>
        <dbReference type="Rhea" id="RHEA:32227"/>
        <dbReference type="ChEBI" id="CHEBI:64076"/>
        <dbReference type="ChEBI" id="CHEBI:64077"/>
        <dbReference type="EC" id="5.1.99.6"/>
    </reaction>
</comment>
<feature type="binding site" evidence="18">
    <location>
        <position position="160"/>
    </location>
    <ligand>
        <name>(6S)-NADPHX</name>
        <dbReference type="ChEBI" id="CHEBI:64076"/>
    </ligand>
</feature>
<feature type="binding site" evidence="17">
    <location>
        <begin position="416"/>
        <end position="420"/>
    </location>
    <ligand>
        <name>AMP</name>
        <dbReference type="ChEBI" id="CHEBI:456215"/>
    </ligand>
</feature>
<evidence type="ECO:0000259" key="20">
    <source>
        <dbReference type="PROSITE" id="PS51383"/>
    </source>
</evidence>
<evidence type="ECO:0000256" key="17">
    <source>
        <dbReference type="HAMAP-Rule" id="MF_01965"/>
    </source>
</evidence>
<dbReference type="EMBL" id="RHLK01000014">
    <property type="protein sequence ID" value="MVP01670.1"/>
    <property type="molecule type" value="Genomic_DNA"/>
</dbReference>
<dbReference type="PIRSF" id="PIRSF017184">
    <property type="entry name" value="Nnr"/>
    <property type="match status" value="1"/>
</dbReference>
<dbReference type="HAMAP" id="MF_01966">
    <property type="entry name" value="NADHX_epimerase"/>
    <property type="match status" value="1"/>
</dbReference>
<keyword evidence="7 17" id="KW-0067">ATP-binding</keyword>
<evidence type="ECO:0000256" key="15">
    <source>
        <dbReference type="ARBA" id="ARBA00048238"/>
    </source>
</evidence>
<evidence type="ECO:0000256" key="10">
    <source>
        <dbReference type="ARBA" id="ARBA00023027"/>
    </source>
</evidence>
<keyword evidence="5 18" id="KW-0479">Metal-binding</keyword>
<gene>
    <name evidence="17" type="primary">nnrD</name>
    <name evidence="18" type="synonym">nnrE</name>
    <name evidence="22" type="ORF">EDM21_19430</name>
</gene>
<dbReference type="GO" id="GO:0005524">
    <property type="term" value="F:ATP binding"/>
    <property type="evidence" value="ECO:0007669"/>
    <property type="project" value="UniProtKB-UniRule"/>
</dbReference>
<dbReference type="InterPro" id="IPR004443">
    <property type="entry name" value="YjeF_N_dom"/>
</dbReference>
<comment type="catalytic activity">
    <reaction evidence="16 17 19">
        <text>(6S)-NADPHX + ADP = AMP + phosphate + NADPH + H(+)</text>
        <dbReference type="Rhea" id="RHEA:32235"/>
        <dbReference type="ChEBI" id="CHEBI:15378"/>
        <dbReference type="ChEBI" id="CHEBI:43474"/>
        <dbReference type="ChEBI" id="CHEBI:57783"/>
        <dbReference type="ChEBI" id="CHEBI:64076"/>
        <dbReference type="ChEBI" id="CHEBI:456215"/>
        <dbReference type="ChEBI" id="CHEBI:456216"/>
        <dbReference type="EC" id="4.2.1.136"/>
    </reaction>
</comment>
<evidence type="ECO:0000256" key="19">
    <source>
        <dbReference type="PIRNR" id="PIRNR017184"/>
    </source>
</evidence>
<keyword evidence="12 17" id="KW-0456">Lyase</keyword>
<evidence type="ECO:0000313" key="22">
    <source>
        <dbReference type="EMBL" id="MVP01670.1"/>
    </source>
</evidence>
<dbReference type="NCBIfam" id="TIGR00196">
    <property type="entry name" value="yjeF_cterm"/>
    <property type="match status" value="1"/>
</dbReference>
<feature type="binding site" evidence="17">
    <location>
        <position position="329"/>
    </location>
    <ligand>
        <name>(6S)-NADPHX</name>
        <dbReference type="ChEBI" id="CHEBI:64076"/>
    </ligand>
</feature>
<comment type="catalytic activity">
    <reaction evidence="15 17 19">
        <text>(6S)-NADHX + ADP = AMP + phosphate + NADH + H(+)</text>
        <dbReference type="Rhea" id="RHEA:32223"/>
        <dbReference type="ChEBI" id="CHEBI:15378"/>
        <dbReference type="ChEBI" id="CHEBI:43474"/>
        <dbReference type="ChEBI" id="CHEBI:57945"/>
        <dbReference type="ChEBI" id="CHEBI:64074"/>
        <dbReference type="ChEBI" id="CHEBI:456215"/>
        <dbReference type="ChEBI" id="CHEBI:456216"/>
        <dbReference type="EC" id="4.2.1.136"/>
    </reaction>
</comment>
<keyword evidence="23" id="KW-1185">Reference proteome</keyword>
<dbReference type="PROSITE" id="PS51385">
    <property type="entry name" value="YJEF_N"/>
    <property type="match status" value="1"/>
</dbReference>
<dbReference type="SUPFAM" id="SSF53613">
    <property type="entry name" value="Ribokinase-like"/>
    <property type="match status" value="1"/>
</dbReference>
<comment type="cofactor">
    <cofactor evidence="17">
        <name>Mg(2+)</name>
        <dbReference type="ChEBI" id="CHEBI:18420"/>
    </cofactor>
</comment>
<sequence length="510" mass="53800">MRIVTAEEMYEIDRRAVHEIGIGEDTLMESAGQAVARVLMDRFPAEARIVVLAGAGNNGGDGIVIARVLKSHGRSAELWLVPPKNKLRGAAAAALNVYEKSGYDFRDYGEEEALLDRELEQASVIVDALLGIGAQGDLREPYRTLITRLDARRAAVYAVDLPSGVPADGGAVEKVVRADATVTIQYPKLGAFTHPAASYYGERIIADIGIPPAAAAGLTSRRSTWSLADVRRTLPRRTDASHKGTHGRALVAGGSRTMPGAVVLASRAALRSGAGLVTTALPDAVHAIAAGQYPEAMYMPSPSSEDGFFRDELPLEAAGDFNAIAVGPGLGRTRGARTVVEQVLRQETVVVLDADALFHAADLLPLLRQRSRPLVLTPHPGEMARLTGRTTEEVELDRFGVSARLAADTGAYIVLKGPYTIVTAPDGTQHVNTSGNAALAKGGSGDVLTGIITAFLMQHASPMEAISNAVFVHGRSAELLTAGSHSLLDVLASDVIEGIPAVLREILAET</sequence>
<dbReference type="EC" id="5.1.99.6" evidence="19"/>
<keyword evidence="10 17" id="KW-0520">NAD</keyword>
<feature type="binding site" evidence="18">
    <location>
        <position position="163"/>
    </location>
    <ligand>
        <name>K(+)</name>
        <dbReference type="ChEBI" id="CHEBI:29103"/>
    </ligand>
</feature>
<feature type="binding site" evidence="18">
    <location>
        <begin position="57"/>
        <end position="61"/>
    </location>
    <ligand>
        <name>(6S)-NADPHX</name>
        <dbReference type="ChEBI" id="CHEBI:64076"/>
    </ligand>
</feature>
<feature type="domain" description="YjeF N-terminal" evidence="21">
    <location>
        <begin position="9"/>
        <end position="216"/>
    </location>
</feature>
<feature type="binding site" evidence="17">
    <location>
        <position position="445"/>
    </location>
    <ligand>
        <name>AMP</name>
        <dbReference type="ChEBI" id="CHEBI:456215"/>
    </ligand>
</feature>
<comment type="function">
    <text evidence="18">Catalyzes the epimerization of the S- and R-forms of NAD(P)HX, a damaged form of NAD(P)H that is a result of enzymatic or heat-dependent hydration. This is a prerequisite for the S-specific NAD(P)H-hydrate dehydratase to allow the repair of both epimers of NAD(P)HX.</text>
</comment>
<evidence type="ECO:0000256" key="12">
    <source>
        <dbReference type="ARBA" id="ARBA00023239"/>
    </source>
</evidence>
<evidence type="ECO:0000256" key="16">
    <source>
        <dbReference type="ARBA" id="ARBA00049209"/>
    </source>
</evidence>
<comment type="function">
    <text evidence="17">Catalyzes the dehydration of the S-form of NAD(P)HX at the expense of ADP, which is converted to AMP. Together with NAD(P)HX epimerase, which catalyzes the epimerization of the S- and R-forms, the enzyme allows the repair of both epimers of NAD(P)HX, a damaged form of NAD(P)H that is a result of enzymatic or heat-dependent hydration.</text>
</comment>
<dbReference type="PROSITE" id="PS01050">
    <property type="entry name" value="YJEF_C_2"/>
    <property type="match status" value="1"/>
</dbReference>
<dbReference type="RefSeq" id="WP_157338104.1">
    <property type="nucleotide sequence ID" value="NZ_RHLK01000014.1"/>
</dbReference>
<accession>A0A7X3FL07</accession>
<dbReference type="PANTHER" id="PTHR12592">
    <property type="entry name" value="ATP-DEPENDENT (S)-NAD(P)H-HYDRATE DEHYDRATASE FAMILY MEMBER"/>
    <property type="match status" value="1"/>
</dbReference>
<protein>
    <recommendedName>
        <fullName evidence="19">Bifunctional NAD(P)H-hydrate repair enzyme</fullName>
    </recommendedName>
    <alternativeName>
        <fullName evidence="19">Nicotinamide nucleotide repair protein</fullName>
    </alternativeName>
    <domain>
        <recommendedName>
            <fullName evidence="19">ADP-dependent (S)-NAD(P)H-hydrate dehydratase</fullName>
            <ecNumber evidence="19">4.2.1.136</ecNumber>
        </recommendedName>
        <alternativeName>
            <fullName evidence="19">ADP-dependent NAD(P)HX dehydratase</fullName>
        </alternativeName>
    </domain>
    <domain>
        <recommendedName>
            <fullName evidence="19">NAD(P)H-hydrate epimerase</fullName>
            <ecNumber evidence="19">5.1.99.6</ecNumber>
        </recommendedName>
    </domain>
</protein>
<feature type="binding site" evidence="18">
    <location>
        <begin position="131"/>
        <end position="137"/>
    </location>
    <ligand>
        <name>(6S)-NADPHX</name>
        <dbReference type="ChEBI" id="CHEBI:64076"/>
    </ligand>
</feature>
<dbReference type="CDD" id="cd01171">
    <property type="entry name" value="YXKO-related"/>
    <property type="match status" value="1"/>
</dbReference>
<keyword evidence="9 18" id="KW-0630">Potassium</keyword>
<keyword evidence="13" id="KW-0511">Multifunctional enzyme</keyword>
<proteinExistence type="inferred from homology"/>
<dbReference type="PROSITE" id="PS51383">
    <property type="entry name" value="YJEF_C_3"/>
    <property type="match status" value="1"/>
</dbReference>
<dbReference type="OrthoDB" id="9806925at2"/>
<comment type="caution">
    <text evidence="22">The sequence shown here is derived from an EMBL/GenBank/DDBJ whole genome shotgun (WGS) entry which is preliminary data.</text>
</comment>
<dbReference type="HAMAP" id="MF_01965">
    <property type="entry name" value="NADHX_dehydratase"/>
    <property type="match status" value="1"/>
</dbReference>
<feature type="domain" description="YjeF C-terminal" evidence="20">
    <location>
        <begin position="226"/>
        <end position="506"/>
    </location>
</feature>
<dbReference type="GO" id="GO:0110051">
    <property type="term" value="P:metabolite repair"/>
    <property type="evidence" value="ECO:0007669"/>
    <property type="project" value="TreeGrafter"/>
</dbReference>
<dbReference type="Pfam" id="PF01256">
    <property type="entry name" value="Carb_kinase"/>
    <property type="match status" value="1"/>
</dbReference>
<dbReference type="EC" id="4.2.1.136" evidence="19"/>
<keyword evidence="11 18" id="KW-0413">Isomerase</keyword>
<comment type="function">
    <text evidence="14 19">Bifunctional enzyme that catalyzes the epimerization of the S- and R-forms of NAD(P)HX and the dehydration of the S-form of NAD(P)HX at the expense of ADP, which is converted to AMP. This allows the repair of both epimers of NAD(P)HX, a damaged form of NAD(P)H that is a result of enzymatic or heat-dependent hydration.</text>
</comment>
<evidence type="ECO:0000256" key="14">
    <source>
        <dbReference type="ARBA" id="ARBA00025153"/>
    </source>
</evidence>
<keyword evidence="8 17" id="KW-0521">NADP</keyword>